<reference evidence="2 3" key="1">
    <citation type="journal article" date="2003" name="Extremophiles">
        <title>Halomonas glaciei sp. nov. isolated from fast ice of Adelie Land, Antarctica.</title>
        <authorList>
            <person name="Reddy G.S."/>
            <person name="Raghavan P.U."/>
            <person name="Sarita N.B."/>
            <person name="Prakash J.S."/>
            <person name="Nagesh N."/>
            <person name="Delille D."/>
            <person name="Shivaji S."/>
        </authorList>
    </citation>
    <scope>NUCLEOTIDE SEQUENCE [LARGE SCALE GENOMIC DNA]</scope>
    <source>
        <strain evidence="2 3">DD39</strain>
    </source>
</reference>
<dbReference type="SUPFAM" id="SSF50475">
    <property type="entry name" value="FMN-binding split barrel"/>
    <property type="match status" value="1"/>
</dbReference>
<keyword evidence="3" id="KW-1185">Reference proteome</keyword>
<dbReference type="InterPro" id="IPR002563">
    <property type="entry name" value="Flavin_Rdtase-like_dom"/>
</dbReference>
<sequence length="71" mass="8006">MNFIFYRPPMQNSAPIFKDATCSFDCRLVDYKDSVHTAFCLGEVVALVSNAKSPLIYFDRALHCTEALITV</sequence>
<accession>A0A7Z0LWM4</accession>
<feature type="domain" description="Flavin reductase like" evidence="1">
    <location>
        <begin position="12"/>
        <end position="63"/>
    </location>
</feature>
<dbReference type="GO" id="GO:0010181">
    <property type="term" value="F:FMN binding"/>
    <property type="evidence" value="ECO:0007669"/>
    <property type="project" value="InterPro"/>
</dbReference>
<dbReference type="AlphaFoldDB" id="A0A7Z0LWM4"/>
<evidence type="ECO:0000313" key="3">
    <source>
        <dbReference type="Proteomes" id="UP000526892"/>
    </source>
</evidence>
<dbReference type="InterPro" id="IPR012349">
    <property type="entry name" value="Split_barrel_FMN-bd"/>
</dbReference>
<organism evidence="2 3">
    <name type="scientific">Vreelandella glaciei</name>
    <dbReference type="NCBI Taxonomy" id="186761"/>
    <lineage>
        <taxon>Bacteria</taxon>
        <taxon>Pseudomonadati</taxon>
        <taxon>Pseudomonadota</taxon>
        <taxon>Gammaproteobacteria</taxon>
        <taxon>Oceanospirillales</taxon>
        <taxon>Halomonadaceae</taxon>
        <taxon>Vreelandella</taxon>
    </lineage>
</organism>
<proteinExistence type="predicted"/>
<comment type="caution">
    <text evidence="2">The sequence shown here is derived from an EMBL/GenBank/DDBJ whole genome shotgun (WGS) entry which is preliminary data.</text>
</comment>
<name>A0A7Z0LWM4_9GAMM</name>
<gene>
    <name evidence="2" type="ORF">HZS80_19915</name>
</gene>
<dbReference type="Gene3D" id="2.30.110.10">
    <property type="entry name" value="Electron Transport, Fmn-binding Protein, Chain A"/>
    <property type="match status" value="1"/>
</dbReference>
<dbReference type="EMBL" id="JACCDE010000037">
    <property type="protein sequence ID" value="NYS79941.1"/>
    <property type="molecule type" value="Genomic_DNA"/>
</dbReference>
<dbReference type="GO" id="GO:0016646">
    <property type="term" value="F:oxidoreductase activity, acting on the CH-NH group of donors, NAD or NADP as acceptor"/>
    <property type="evidence" value="ECO:0007669"/>
    <property type="project" value="UniProtKB-ARBA"/>
</dbReference>
<protein>
    <submittedName>
        <fullName evidence="2">Flavin reductase</fullName>
    </submittedName>
</protein>
<dbReference type="Pfam" id="PF01613">
    <property type="entry name" value="Flavin_Reduct"/>
    <property type="match status" value="1"/>
</dbReference>
<dbReference type="Proteomes" id="UP000526892">
    <property type="component" value="Unassembled WGS sequence"/>
</dbReference>
<evidence type="ECO:0000313" key="2">
    <source>
        <dbReference type="EMBL" id="NYS79941.1"/>
    </source>
</evidence>
<evidence type="ECO:0000259" key="1">
    <source>
        <dbReference type="Pfam" id="PF01613"/>
    </source>
</evidence>